<keyword evidence="3" id="KW-0460">Magnesium</keyword>
<dbReference type="Pfam" id="PF00702">
    <property type="entry name" value="Hydrolase"/>
    <property type="match status" value="1"/>
</dbReference>
<dbReference type="Gene3D" id="1.20.120.710">
    <property type="entry name" value="Haloacid dehalogenase hydrolase-like domain"/>
    <property type="match status" value="1"/>
</dbReference>
<dbReference type="GO" id="GO:0046380">
    <property type="term" value="P:N-acetylneuraminate biosynthetic process"/>
    <property type="evidence" value="ECO:0007669"/>
    <property type="project" value="TreeGrafter"/>
</dbReference>
<evidence type="ECO:0000313" key="4">
    <source>
        <dbReference type="EMBL" id="MBR7836701.1"/>
    </source>
</evidence>
<evidence type="ECO:0000313" key="5">
    <source>
        <dbReference type="Proteomes" id="UP000675781"/>
    </source>
</evidence>
<dbReference type="InterPro" id="IPR023214">
    <property type="entry name" value="HAD_sf"/>
</dbReference>
<accession>A0A941ESW6</accession>
<dbReference type="EMBL" id="JAGSOG010000156">
    <property type="protein sequence ID" value="MBR7836701.1"/>
    <property type="molecule type" value="Genomic_DNA"/>
</dbReference>
<comment type="caution">
    <text evidence="4">The sequence shown here is derived from an EMBL/GenBank/DDBJ whole genome shotgun (WGS) entry which is preliminary data.</text>
</comment>
<evidence type="ECO:0000256" key="3">
    <source>
        <dbReference type="ARBA" id="ARBA00022842"/>
    </source>
</evidence>
<dbReference type="InterPro" id="IPR006439">
    <property type="entry name" value="HAD-SF_hydro_IA"/>
</dbReference>
<dbReference type="AlphaFoldDB" id="A0A941ESW6"/>
<protein>
    <submittedName>
        <fullName evidence="4">HAD family hydrolase</fullName>
    </submittedName>
</protein>
<dbReference type="PANTHER" id="PTHR46470">
    <property type="entry name" value="N-ACYLNEURAMINATE-9-PHOSPHATASE"/>
    <property type="match status" value="1"/>
</dbReference>
<dbReference type="NCBIfam" id="TIGR01549">
    <property type="entry name" value="HAD-SF-IA-v1"/>
    <property type="match status" value="1"/>
</dbReference>
<dbReference type="InterPro" id="IPR051400">
    <property type="entry name" value="HAD-like_hydrolase"/>
</dbReference>
<evidence type="ECO:0000256" key="2">
    <source>
        <dbReference type="ARBA" id="ARBA00022801"/>
    </source>
</evidence>
<organism evidence="4 5">
    <name type="scientific">Actinospica durhamensis</name>
    <dbReference type="NCBI Taxonomy" id="1508375"/>
    <lineage>
        <taxon>Bacteria</taxon>
        <taxon>Bacillati</taxon>
        <taxon>Actinomycetota</taxon>
        <taxon>Actinomycetes</taxon>
        <taxon>Catenulisporales</taxon>
        <taxon>Actinospicaceae</taxon>
        <taxon>Actinospica</taxon>
    </lineage>
</organism>
<gene>
    <name evidence="4" type="ORF">KDL01_25700</name>
</gene>
<dbReference type="InterPro" id="IPR036412">
    <property type="entry name" value="HAD-like_sf"/>
</dbReference>
<dbReference type="SFLD" id="SFLDS00003">
    <property type="entry name" value="Haloacid_Dehalogenase"/>
    <property type="match status" value="1"/>
</dbReference>
<sequence length="242" mass="25777">MTATPAKFALFDLDDTLVVTSEPFRAFCHEFVLRYAVTGVPGVADGGDVDAATAQLLSARIATTSWRKFCDKAEEWYGITAPREELFAWVLATYPAKFTLDPRVAKGLAALRADGWKLGIVTNGTTAVQQAKVDHAGLRAYVDFVIESDAAGARKPDPRIFEVAAEGLGVELGPHGWMVGDNHACDIVGGHGVGLRTIWLPYDNVQPADAIRPDHACATILEAIEIVAAGDAATARDAADAE</sequence>
<keyword evidence="2 4" id="KW-0378">Hydrolase</keyword>
<name>A0A941ESW6_9ACTN</name>
<dbReference type="PANTHER" id="PTHR46470:SF3">
    <property type="entry name" value="N-ACYLNEURAMINATE-9-PHOSPHATASE"/>
    <property type="match status" value="1"/>
</dbReference>
<proteinExistence type="predicted"/>
<dbReference type="PRINTS" id="PR00413">
    <property type="entry name" value="HADHALOGNASE"/>
</dbReference>
<dbReference type="RefSeq" id="WP_212531176.1">
    <property type="nucleotide sequence ID" value="NZ_JAGSOG010000156.1"/>
</dbReference>
<dbReference type="Proteomes" id="UP000675781">
    <property type="component" value="Unassembled WGS sequence"/>
</dbReference>
<reference evidence="4" key="1">
    <citation type="submission" date="2021-04" db="EMBL/GenBank/DDBJ databases">
        <title>Genome based classification of Actinospica acidithermotolerans sp. nov., an actinobacterium isolated from an Indonesian hot spring.</title>
        <authorList>
            <person name="Kusuma A.B."/>
            <person name="Putra K.E."/>
            <person name="Nafisah S."/>
            <person name="Loh J."/>
            <person name="Nouioui I."/>
            <person name="Goodfellow M."/>
        </authorList>
    </citation>
    <scope>NUCLEOTIDE SEQUENCE</scope>
    <source>
        <strain evidence="4">CSCA 57</strain>
    </source>
</reference>
<comment type="cofactor">
    <cofactor evidence="1">
        <name>Mg(2+)</name>
        <dbReference type="ChEBI" id="CHEBI:18420"/>
    </cofactor>
</comment>
<dbReference type="SUPFAM" id="SSF56784">
    <property type="entry name" value="HAD-like"/>
    <property type="match status" value="1"/>
</dbReference>
<evidence type="ECO:0000256" key="1">
    <source>
        <dbReference type="ARBA" id="ARBA00001946"/>
    </source>
</evidence>
<keyword evidence="5" id="KW-1185">Reference proteome</keyword>
<dbReference type="SFLD" id="SFLDG01129">
    <property type="entry name" value="C1.5:_HAD__Beta-PGM__Phosphata"/>
    <property type="match status" value="1"/>
</dbReference>
<dbReference type="Gene3D" id="3.40.50.1000">
    <property type="entry name" value="HAD superfamily/HAD-like"/>
    <property type="match status" value="1"/>
</dbReference>
<dbReference type="GO" id="GO:0050124">
    <property type="term" value="F:N-acylneuraminate-9-phosphatase activity"/>
    <property type="evidence" value="ECO:0007669"/>
    <property type="project" value="TreeGrafter"/>
</dbReference>